<evidence type="ECO:0000313" key="1">
    <source>
        <dbReference type="EMBL" id="OJA17293.1"/>
    </source>
</evidence>
<gene>
    <name evidence="1" type="ORF">AZE42_12077</name>
</gene>
<dbReference type="AlphaFoldDB" id="A0A1J8Q8H1"/>
<sequence>MLGNGSKDQMTQFHDISARCYISSLPPHFIQHMFAFLKMVMTSPARSTTTPSSGPTSRTPLAQLMVVIFMPTLHHVTAPPIGTAKALYCKTVSLSATSTSSLPML</sequence>
<keyword evidence="2" id="KW-1185">Reference proteome</keyword>
<protein>
    <submittedName>
        <fullName evidence="1">Uncharacterized protein</fullName>
    </submittedName>
</protein>
<dbReference type="EMBL" id="LVVM01002118">
    <property type="protein sequence ID" value="OJA17293.1"/>
    <property type="molecule type" value="Genomic_DNA"/>
</dbReference>
<proteinExistence type="predicted"/>
<accession>A0A1J8Q8H1</accession>
<name>A0A1J8Q8H1_9AGAM</name>
<organism evidence="1 2">
    <name type="scientific">Rhizopogon vesiculosus</name>
    <dbReference type="NCBI Taxonomy" id="180088"/>
    <lineage>
        <taxon>Eukaryota</taxon>
        <taxon>Fungi</taxon>
        <taxon>Dikarya</taxon>
        <taxon>Basidiomycota</taxon>
        <taxon>Agaricomycotina</taxon>
        <taxon>Agaricomycetes</taxon>
        <taxon>Agaricomycetidae</taxon>
        <taxon>Boletales</taxon>
        <taxon>Suillineae</taxon>
        <taxon>Rhizopogonaceae</taxon>
        <taxon>Rhizopogon</taxon>
    </lineage>
</organism>
<reference evidence="1 2" key="1">
    <citation type="submission" date="2016-03" db="EMBL/GenBank/DDBJ databases">
        <title>Comparative genomics of the ectomycorrhizal sister species Rhizopogon vinicolor and Rhizopogon vesiculosus (Basidiomycota: Boletales) reveals a divergence of the mating type B locus.</title>
        <authorList>
            <person name="Mujic A.B."/>
            <person name="Kuo A."/>
            <person name="Tritt A."/>
            <person name="Lipzen A."/>
            <person name="Chen C."/>
            <person name="Johnson J."/>
            <person name="Sharma A."/>
            <person name="Barry K."/>
            <person name="Grigoriev I.V."/>
            <person name="Spatafora J.W."/>
        </authorList>
    </citation>
    <scope>NUCLEOTIDE SEQUENCE [LARGE SCALE GENOMIC DNA]</scope>
    <source>
        <strain evidence="1 2">AM-OR11-056</strain>
    </source>
</reference>
<comment type="caution">
    <text evidence="1">The sequence shown here is derived from an EMBL/GenBank/DDBJ whole genome shotgun (WGS) entry which is preliminary data.</text>
</comment>
<evidence type="ECO:0000313" key="2">
    <source>
        <dbReference type="Proteomes" id="UP000183567"/>
    </source>
</evidence>
<dbReference type="Proteomes" id="UP000183567">
    <property type="component" value="Unassembled WGS sequence"/>
</dbReference>